<proteinExistence type="predicted"/>
<accession>G5H7L1</accession>
<dbReference type="PANTHER" id="PTHR43818">
    <property type="entry name" value="BCDNA.GH03377"/>
    <property type="match status" value="1"/>
</dbReference>
<dbReference type="InterPro" id="IPR055170">
    <property type="entry name" value="GFO_IDH_MocA-like_dom"/>
</dbReference>
<dbReference type="Gene3D" id="3.40.50.720">
    <property type="entry name" value="NAD(P)-binding Rossmann-like Domain"/>
    <property type="match status" value="1"/>
</dbReference>
<evidence type="ECO:0000259" key="1">
    <source>
        <dbReference type="Pfam" id="PF01408"/>
    </source>
</evidence>
<feature type="domain" description="GFO/IDH/MocA-like oxidoreductase" evidence="2">
    <location>
        <begin position="170"/>
        <end position="301"/>
    </location>
</feature>
<dbReference type="InterPro" id="IPR019546">
    <property type="entry name" value="TAT_signal_bac_arc"/>
</dbReference>
<dbReference type="Pfam" id="PF22725">
    <property type="entry name" value="GFO_IDH_MocA_C3"/>
    <property type="match status" value="1"/>
</dbReference>
<feature type="domain" description="Gfo/Idh/MocA-like oxidoreductase N-terminal" evidence="1">
    <location>
        <begin position="43"/>
        <end position="160"/>
    </location>
</feature>
<dbReference type="EMBL" id="ADLD01000009">
    <property type="protein sequence ID" value="EHB92850.1"/>
    <property type="molecule type" value="Genomic_DNA"/>
</dbReference>
<evidence type="ECO:0008006" key="5">
    <source>
        <dbReference type="Google" id="ProtNLM"/>
    </source>
</evidence>
<dbReference type="STRING" id="742725.HMPREF9450_01054"/>
<dbReference type="OrthoDB" id="9771072at2"/>
<dbReference type="HOGENOM" id="CLU_023194_24_1_10"/>
<reference evidence="3 4" key="1">
    <citation type="submission" date="2011-08" db="EMBL/GenBank/DDBJ databases">
        <title>The Genome Sequence of Alistipes indistinctus YIT 12060.</title>
        <authorList>
            <consortium name="The Broad Institute Genome Sequencing Platform"/>
            <person name="Earl A."/>
            <person name="Ward D."/>
            <person name="Feldgarden M."/>
            <person name="Gevers D."/>
            <person name="Morotomi M."/>
            <person name="Young S.K."/>
            <person name="Zeng Q."/>
            <person name="Gargeya S."/>
            <person name="Fitzgerald M."/>
            <person name="Haas B."/>
            <person name="Abouelleil A."/>
            <person name="Alvarado L."/>
            <person name="Arachchi H.M."/>
            <person name="Berlin A."/>
            <person name="Brown A."/>
            <person name="Chapman S.B."/>
            <person name="Chen Z."/>
            <person name="Dunbar C."/>
            <person name="Freedman E."/>
            <person name="Gearin G."/>
            <person name="Gellesch M."/>
            <person name="Goldberg J."/>
            <person name="Griggs A."/>
            <person name="Gujja S."/>
            <person name="Heiman D."/>
            <person name="Howarth C."/>
            <person name="Larson L."/>
            <person name="Lui A."/>
            <person name="MacDonald P.J.P."/>
            <person name="Montmayeur A."/>
            <person name="Murphy C."/>
            <person name="Neiman D."/>
            <person name="Pearson M."/>
            <person name="Priest M."/>
            <person name="Roberts A."/>
            <person name="Saif S."/>
            <person name="Shea T."/>
            <person name="Shenoy N."/>
            <person name="Sisk P."/>
            <person name="Stolte C."/>
            <person name="Sykes S."/>
            <person name="Wortman J."/>
            <person name="Nusbaum C."/>
            <person name="Birren B."/>
        </authorList>
    </citation>
    <scope>NUCLEOTIDE SEQUENCE [LARGE SCALE GENOMIC DNA]</scope>
    <source>
        <strain evidence="3 4">YIT 12060</strain>
    </source>
</reference>
<dbReference type="GO" id="GO:0000166">
    <property type="term" value="F:nucleotide binding"/>
    <property type="evidence" value="ECO:0007669"/>
    <property type="project" value="InterPro"/>
</dbReference>
<dbReference type="Proteomes" id="UP000006008">
    <property type="component" value="Unassembled WGS sequence"/>
</dbReference>
<protein>
    <recommendedName>
        <fullName evidence="5">Gfo/Idh/MocA-like oxidoreductase N-terminal domain-containing protein</fullName>
    </recommendedName>
</protein>
<evidence type="ECO:0000313" key="3">
    <source>
        <dbReference type="EMBL" id="EHB92850.1"/>
    </source>
</evidence>
<dbReference type="GeneID" id="92815924"/>
<dbReference type="InterPro" id="IPR036291">
    <property type="entry name" value="NAD(P)-bd_dom_sf"/>
</dbReference>
<sequence length="428" mass="47595">MDRRGFLKELGLVGGSGVLLAMFPWLQSCSDEARREVAGEKARLAIVGTGSRGQYHIQNLLNTPEAEIVALCDIYPPHLAEAAALCPGAKCYSDFDELLKDTNVQGLVIAVPLSSHAPLSIAGLRAGKHVFCEKAMAYTVDECKQMYDVWKETGKVLYIGQQRLFDKKYIRAVELINSGEIGQIVALRNFWFRNNDWRRPVPSPEFERLINWRLYRDTSCGLMTELGCHHLQNGTWILRSLPDYITGSGDIVYWKDGRDVYDSVSTIYHYPNGVKMSFDSVIANKRYGMDEQVLGSKGTLELSRDRLYHEEPRPKTGIRQLIGQIEQGVFDNSVFAGTSWAPELGSNDPGEPIVSSAAVHNGASMVGASGDGSEEMIAAYCRSVITGKQAPNLVEESYYAAVLALLGLQAMEEHRIVEFPQEYVIPYL</sequence>
<dbReference type="eggNOG" id="COG0673">
    <property type="taxonomic scope" value="Bacteria"/>
</dbReference>
<evidence type="ECO:0000259" key="2">
    <source>
        <dbReference type="Pfam" id="PF22725"/>
    </source>
</evidence>
<dbReference type="AlphaFoldDB" id="G5H7L1"/>
<dbReference type="PROSITE" id="PS51257">
    <property type="entry name" value="PROKAR_LIPOPROTEIN"/>
    <property type="match status" value="1"/>
</dbReference>
<name>G5H7L1_9BACT</name>
<dbReference type="SUPFAM" id="SSF55347">
    <property type="entry name" value="Glyceraldehyde-3-phosphate dehydrogenase-like, C-terminal domain"/>
    <property type="match status" value="1"/>
</dbReference>
<dbReference type="NCBIfam" id="TIGR01409">
    <property type="entry name" value="TAT_signal_seq"/>
    <property type="match status" value="1"/>
</dbReference>
<keyword evidence="4" id="KW-1185">Reference proteome</keyword>
<dbReference type="PATRIC" id="fig|742725.3.peg.1114"/>
<comment type="caution">
    <text evidence="3">The sequence shown here is derived from an EMBL/GenBank/DDBJ whole genome shotgun (WGS) entry which is preliminary data.</text>
</comment>
<dbReference type="Gene3D" id="3.30.360.10">
    <property type="entry name" value="Dihydrodipicolinate Reductase, domain 2"/>
    <property type="match status" value="1"/>
</dbReference>
<dbReference type="SUPFAM" id="SSF51735">
    <property type="entry name" value="NAD(P)-binding Rossmann-fold domains"/>
    <property type="match status" value="1"/>
</dbReference>
<gene>
    <name evidence="3" type="ORF">HMPREF9450_01054</name>
</gene>
<dbReference type="Pfam" id="PF01408">
    <property type="entry name" value="GFO_IDH_MocA"/>
    <property type="match status" value="1"/>
</dbReference>
<evidence type="ECO:0000313" key="4">
    <source>
        <dbReference type="Proteomes" id="UP000006008"/>
    </source>
</evidence>
<dbReference type="RefSeq" id="WP_009133860.1">
    <property type="nucleotide sequence ID" value="NZ_CP102250.1"/>
</dbReference>
<organism evidence="3 4">
    <name type="scientific">Alistipes indistinctus YIT 12060</name>
    <dbReference type="NCBI Taxonomy" id="742725"/>
    <lineage>
        <taxon>Bacteria</taxon>
        <taxon>Pseudomonadati</taxon>
        <taxon>Bacteroidota</taxon>
        <taxon>Bacteroidia</taxon>
        <taxon>Bacteroidales</taxon>
        <taxon>Rikenellaceae</taxon>
        <taxon>Alistipes</taxon>
    </lineage>
</organism>
<dbReference type="PANTHER" id="PTHR43818:SF12">
    <property type="entry name" value="NADH-DEPENDENT DEHYDROGENASE-RELATED"/>
    <property type="match status" value="1"/>
</dbReference>
<dbReference type="InterPro" id="IPR050463">
    <property type="entry name" value="Gfo/Idh/MocA_oxidrdct_glycsds"/>
</dbReference>
<dbReference type="InterPro" id="IPR000683">
    <property type="entry name" value="Gfo/Idh/MocA-like_OxRdtase_N"/>
</dbReference>